<feature type="region of interest" description="Disordered" evidence="1">
    <location>
        <begin position="601"/>
        <end position="629"/>
    </location>
</feature>
<dbReference type="OrthoDB" id="5346713at2759"/>
<dbReference type="AlphaFoldDB" id="A0A6A6Q2U1"/>
<feature type="compositionally biased region" description="Polar residues" evidence="1">
    <location>
        <begin position="132"/>
        <end position="154"/>
    </location>
</feature>
<feature type="region of interest" description="Disordered" evidence="1">
    <location>
        <begin position="853"/>
        <end position="909"/>
    </location>
</feature>
<feature type="region of interest" description="Disordered" evidence="1">
    <location>
        <begin position="1"/>
        <end position="93"/>
    </location>
</feature>
<gene>
    <name evidence="2" type="ORF">BDY17DRAFT_246183</name>
</gene>
<feature type="compositionally biased region" description="Polar residues" evidence="1">
    <location>
        <begin position="523"/>
        <end position="535"/>
    </location>
</feature>
<feature type="region of interest" description="Disordered" evidence="1">
    <location>
        <begin position="699"/>
        <end position="772"/>
    </location>
</feature>
<feature type="compositionally biased region" description="Polar residues" evidence="1">
    <location>
        <begin position="337"/>
        <end position="349"/>
    </location>
</feature>
<feature type="compositionally biased region" description="Polar residues" evidence="1">
    <location>
        <begin position="296"/>
        <end position="316"/>
    </location>
</feature>
<reference evidence="2" key="1">
    <citation type="journal article" date="2020" name="Stud. Mycol.">
        <title>101 Dothideomycetes genomes: a test case for predicting lifestyles and emergence of pathogens.</title>
        <authorList>
            <person name="Haridas S."/>
            <person name="Albert R."/>
            <person name="Binder M."/>
            <person name="Bloem J."/>
            <person name="Labutti K."/>
            <person name="Salamov A."/>
            <person name="Andreopoulos B."/>
            <person name="Baker S."/>
            <person name="Barry K."/>
            <person name="Bills G."/>
            <person name="Bluhm B."/>
            <person name="Cannon C."/>
            <person name="Castanera R."/>
            <person name="Culley D."/>
            <person name="Daum C."/>
            <person name="Ezra D."/>
            <person name="Gonzalez J."/>
            <person name="Henrissat B."/>
            <person name="Kuo A."/>
            <person name="Liang C."/>
            <person name="Lipzen A."/>
            <person name="Lutzoni F."/>
            <person name="Magnuson J."/>
            <person name="Mondo S."/>
            <person name="Nolan M."/>
            <person name="Ohm R."/>
            <person name="Pangilinan J."/>
            <person name="Park H.-J."/>
            <person name="Ramirez L."/>
            <person name="Alfaro M."/>
            <person name="Sun H."/>
            <person name="Tritt A."/>
            <person name="Yoshinaga Y."/>
            <person name="Zwiers L.-H."/>
            <person name="Turgeon B."/>
            <person name="Goodwin S."/>
            <person name="Spatafora J."/>
            <person name="Crous P."/>
            <person name="Grigoriev I."/>
        </authorList>
    </citation>
    <scope>NUCLEOTIDE SEQUENCE</scope>
    <source>
        <strain evidence="2">CBS 113389</strain>
    </source>
</reference>
<feature type="compositionally biased region" description="Polar residues" evidence="1">
    <location>
        <begin position="76"/>
        <end position="90"/>
    </location>
</feature>
<dbReference type="EMBL" id="MU001632">
    <property type="protein sequence ID" value="KAF2486818.1"/>
    <property type="molecule type" value="Genomic_DNA"/>
</dbReference>
<dbReference type="Proteomes" id="UP000799767">
    <property type="component" value="Unassembled WGS sequence"/>
</dbReference>
<feature type="compositionally biased region" description="Basic and acidic residues" evidence="1">
    <location>
        <begin position="758"/>
        <end position="771"/>
    </location>
</feature>
<accession>A0A6A6Q2U1</accession>
<dbReference type="RefSeq" id="XP_033593387.1">
    <property type="nucleotide sequence ID" value="XM_033730708.1"/>
</dbReference>
<feature type="compositionally biased region" description="Polar residues" evidence="1">
    <location>
        <begin position="1"/>
        <end position="13"/>
    </location>
</feature>
<evidence type="ECO:0000256" key="1">
    <source>
        <dbReference type="SAM" id="MobiDB-lite"/>
    </source>
</evidence>
<feature type="compositionally biased region" description="Low complexity" evidence="1">
    <location>
        <begin position="743"/>
        <end position="756"/>
    </location>
</feature>
<dbReference type="GeneID" id="54471710"/>
<protein>
    <submittedName>
        <fullName evidence="2">Uncharacterized protein</fullName>
    </submittedName>
</protein>
<feature type="compositionally biased region" description="Polar residues" evidence="1">
    <location>
        <begin position="254"/>
        <end position="278"/>
    </location>
</feature>
<feature type="compositionally biased region" description="Basic residues" evidence="1">
    <location>
        <begin position="179"/>
        <end position="197"/>
    </location>
</feature>
<evidence type="ECO:0000313" key="2">
    <source>
        <dbReference type="EMBL" id="KAF2486818.1"/>
    </source>
</evidence>
<proteinExistence type="predicted"/>
<organism evidence="2 3">
    <name type="scientific">Neohortaea acidophila</name>
    <dbReference type="NCBI Taxonomy" id="245834"/>
    <lineage>
        <taxon>Eukaryota</taxon>
        <taxon>Fungi</taxon>
        <taxon>Dikarya</taxon>
        <taxon>Ascomycota</taxon>
        <taxon>Pezizomycotina</taxon>
        <taxon>Dothideomycetes</taxon>
        <taxon>Dothideomycetidae</taxon>
        <taxon>Mycosphaerellales</taxon>
        <taxon>Teratosphaeriaceae</taxon>
        <taxon>Neohortaea</taxon>
    </lineage>
</organism>
<feature type="region of interest" description="Disordered" evidence="1">
    <location>
        <begin position="494"/>
        <end position="577"/>
    </location>
</feature>
<feature type="compositionally biased region" description="Basic and acidic residues" evidence="1">
    <location>
        <begin position="862"/>
        <end position="874"/>
    </location>
</feature>
<feature type="compositionally biased region" description="Polar residues" evidence="1">
    <location>
        <begin position="26"/>
        <end position="46"/>
    </location>
</feature>
<feature type="compositionally biased region" description="Basic and acidic residues" evidence="1">
    <location>
        <begin position="218"/>
        <end position="228"/>
    </location>
</feature>
<feature type="region of interest" description="Disordered" evidence="1">
    <location>
        <begin position="132"/>
        <end position="376"/>
    </location>
</feature>
<evidence type="ECO:0000313" key="3">
    <source>
        <dbReference type="Proteomes" id="UP000799767"/>
    </source>
</evidence>
<name>A0A6A6Q2U1_9PEZI</name>
<feature type="compositionally biased region" description="Basic and acidic residues" evidence="1">
    <location>
        <begin position="887"/>
        <end position="899"/>
    </location>
</feature>
<feature type="compositionally biased region" description="Polar residues" evidence="1">
    <location>
        <begin position="198"/>
        <end position="209"/>
    </location>
</feature>
<feature type="compositionally biased region" description="Acidic residues" evidence="1">
    <location>
        <begin position="875"/>
        <end position="886"/>
    </location>
</feature>
<keyword evidence="3" id="KW-1185">Reference proteome</keyword>
<sequence>MRSTNGVPVSSPGSRLPLPVLKRPATSHQRSVTLPQASSATPQSDRMSIDEVSADNGDSRPRHYFTPKSAPADWSSLRNRNPSSIPTPSNIKRIYPDRKYTPILVAARSTIQPASVEVDDGVGLDEDEVEVANSQALPTFGSSPLPSDSLQVQEGPTPRRSFSIGDLLSGGPQPLWRRPSQKKAKGPPSKLVRRRSQRIVSAPQQSMGNTLGIGSGADGERPAKRRDLTNPLLTPRSIYSSSSSNPPAERDTPQEIQLNLSSKISPQSIARSPSQSPSADAVLSHAWSTPPLDQNRLPSATGVSGATRHSQLSATHSEAASFADSDSEYRSIGDASTDYQSDTVFNSYNTRTTRSSSGKRGPHIEKIFEDSPPALNSARSTKLQDLLQEGALAENGRRYRHSTIEEEGSITSTPVRSLRTNSVMSTPSARPGAVPLAFTSSPPMMQIMPDPDEIDWDASEDESNAVQGHEGLGLRTNAHDAYPVNPQFRFGATLQEPHGLDSTPNRLLGAHGERSNPFDWSEVQPSPSHNTSPQRPRTVHGKKNAEGRGSRAVGRRAPSGIHARSHSVPVAPEASGRRTNVAANRFGTWGVGSKVVTEDWNDDFTFDDAPPPEAPSGSNDGRGEGERDDDAERNMFVPRSIREQQENVVANITLLREWGLLIEELKVLRIRASALGMLEGRYAREWEEVDAMIELADQETEEKTLEPRRSPPSSPSFDHSAFDEQFAPAPTRAPATAPPPTITAPASEATPSAIPPHHSSEILTRPRKDSEAVAQSIIQALQTKRTAPGPSTSQAKKVPFDTATLRHIVPYVHGLARKVKEALRETEDLRTSPQRPGSVARWGLLGGEEGVVPFPSPFAARSRREEAFTDHDGGEEMDFEDEEMDDGERGAAADVELARRVQRMNLPRG</sequence>